<dbReference type="InterPro" id="IPR027417">
    <property type="entry name" value="P-loop_NTPase"/>
</dbReference>
<feature type="coiled-coil region" evidence="5">
    <location>
        <begin position="35"/>
        <end position="76"/>
    </location>
</feature>
<dbReference type="GO" id="GO:0016020">
    <property type="term" value="C:membrane"/>
    <property type="evidence" value="ECO:0007669"/>
    <property type="project" value="InterPro"/>
</dbReference>
<evidence type="ECO:0000256" key="2">
    <source>
        <dbReference type="ARBA" id="ARBA00022741"/>
    </source>
</evidence>
<comment type="similarity">
    <text evidence="1">Belongs to the TRAFAC class dynamin-like GTPase superfamily. IRG family.</text>
</comment>
<feature type="signal peptide" evidence="6">
    <location>
        <begin position="1"/>
        <end position="20"/>
    </location>
</feature>
<gene>
    <name evidence="8" type="ORF">D9758_012414</name>
</gene>
<keyword evidence="3" id="KW-0378">Hydrolase</keyword>
<evidence type="ECO:0000256" key="4">
    <source>
        <dbReference type="ARBA" id="ARBA00023134"/>
    </source>
</evidence>
<dbReference type="InterPro" id="IPR051515">
    <property type="entry name" value="IRG"/>
</dbReference>
<protein>
    <recommendedName>
        <fullName evidence="7">IRG-type G domain-containing protein</fullName>
    </recommendedName>
</protein>
<organism evidence="8 9">
    <name type="scientific">Tetrapyrgos nigripes</name>
    <dbReference type="NCBI Taxonomy" id="182062"/>
    <lineage>
        <taxon>Eukaryota</taxon>
        <taxon>Fungi</taxon>
        <taxon>Dikarya</taxon>
        <taxon>Basidiomycota</taxon>
        <taxon>Agaricomycotina</taxon>
        <taxon>Agaricomycetes</taxon>
        <taxon>Agaricomycetidae</taxon>
        <taxon>Agaricales</taxon>
        <taxon>Marasmiineae</taxon>
        <taxon>Marasmiaceae</taxon>
        <taxon>Tetrapyrgos</taxon>
    </lineage>
</organism>
<feature type="chain" id="PRO_5034262823" description="IRG-type G domain-containing protein" evidence="6">
    <location>
        <begin position="21"/>
        <end position="343"/>
    </location>
</feature>
<dbReference type="EMBL" id="JAACJM010000059">
    <property type="protein sequence ID" value="KAF5354459.1"/>
    <property type="molecule type" value="Genomic_DNA"/>
</dbReference>
<dbReference type="Pfam" id="PF05049">
    <property type="entry name" value="IIGP"/>
    <property type="match status" value="1"/>
</dbReference>
<evidence type="ECO:0000256" key="1">
    <source>
        <dbReference type="ARBA" id="ARBA00005429"/>
    </source>
</evidence>
<dbReference type="PANTHER" id="PTHR32341">
    <property type="entry name" value="INTERFERON-INDUCIBLE GTPASE"/>
    <property type="match status" value="1"/>
</dbReference>
<dbReference type="OrthoDB" id="422720at2759"/>
<dbReference type="Gene3D" id="3.40.50.300">
    <property type="entry name" value="P-loop containing nucleotide triphosphate hydrolases"/>
    <property type="match status" value="1"/>
</dbReference>
<dbReference type="AlphaFoldDB" id="A0A8H5D792"/>
<dbReference type="InterPro" id="IPR007743">
    <property type="entry name" value="Immunity-related_GTPase-like"/>
</dbReference>
<dbReference type="InterPro" id="IPR030385">
    <property type="entry name" value="G_IRG_dom"/>
</dbReference>
<evidence type="ECO:0000313" key="8">
    <source>
        <dbReference type="EMBL" id="KAF5354459.1"/>
    </source>
</evidence>
<dbReference type="GO" id="GO:0016787">
    <property type="term" value="F:hydrolase activity"/>
    <property type="evidence" value="ECO:0007669"/>
    <property type="project" value="UniProtKB-KW"/>
</dbReference>
<keyword evidence="9" id="KW-1185">Reference proteome</keyword>
<comment type="caution">
    <text evidence="8">The sequence shown here is derived from an EMBL/GenBank/DDBJ whole genome shotgun (WGS) entry which is preliminary data.</text>
</comment>
<dbReference type="GO" id="GO:0005525">
    <property type="term" value="F:GTP binding"/>
    <property type="evidence" value="ECO:0007669"/>
    <property type="project" value="UniProtKB-KW"/>
</dbReference>
<dbReference type="PROSITE" id="PS51716">
    <property type="entry name" value="G_IRG"/>
    <property type="match status" value="1"/>
</dbReference>
<dbReference type="Proteomes" id="UP000559256">
    <property type="component" value="Unassembled WGS sequence"/>
</dbReference>
<evidence type="ECO:0000313" key="9">
    <source>
        <dbReference type="Proteomes" id="UP000559256"/>
    </source>
</evidence>
<reference evidence="8 9" key="1">
    <citation type="journal article" date="2020" name="ISME J.">
        <title>Uncovering the hidden diversity of litter-decomposition mechanisms in mushroom-forming fungi.</title>
        <authorList>
            <person name="Floudas D."/>
            <person name="Bentzer J."/>
            <person name="Ahren D."/>
            <person name="Johansson T."/>
            <person name="Persson P."/>
            <person name="Tunlid A."/>
        </authorList>
    </citation>
    <scope>NUCLEOTIDE SEQUENCE [LARGE SCALE GENOMIC DNA]</scope>
    <source>
        <strain evidence="8 9">CBS 291.85</strain>
    </source>
</reference>
<dbReference type="PANTHER" id="PTHR32341:SF10">
    <property type="entry name" value="INTERFERON-INDUCIBLE GTPASE 5"/>
    <property type="match status" value="1"/>
</dbReference>
<evidence type="ECO:0000259" key="7">
    <source>
        <dbReference type="PROSITE" id="PS51716"/>
    </source>
</evidence>
<evidence type="ECO:0000256" key="5">
    <source>
        <dbReference type="SAM" id="Coils"/>
    </source>
</evidence>
<evidence type="ECO:0000256" key="6">
    <source>
        <dbReference type="SAM" id="SignalP"/>
    </source>
</evidence>
<feature type="domain" description="IRG-type G" evidence="7">
    <location>
        <begin position="99"/>
        <end position="317"/>
    </location>
</feature>
<name>A0A8H5D792_9AGAR</name>
<dbReference type="SUPFAM" id="SSF52540">
    <property type="entry name" value="P-loop containing nucleoside triphosphate hydrolases"/>
    <property type="match status" value="1"/>
</dbReference>
<keyword evidence="6" id="KW-0732">Signal</keyword>
<keyword evidence="5" id="KW-0175">Coiled coil</keyword>
<evidence type="ECO:0000256" key="3">
    <source>
        <dbReference type="ARBA" id="ARBA00022801"/>
    </source>
</evidence>
<keyword evidence="4" id="KW-0342">GTP-binding</keyword>
<keyword evidence="2" id="KW-0547">Nucleotide-binding</keyword>
<proteinExistence type="inferred from homology"/>
<accession>A0A8H5D792</accession>
<sequence>MGAALSVIVPACAAIAPLVARLLTGQPNQNPALNAIENHHRMEDLEKRLKETEEAIHKANDEAAEAKEMLRKALATGPLSWPTKEDYAQTLKDRQYQEGNFHFAIAGQSGSGKSSLVNAFRGVLDGNMSMLRLLGLDSSGINAAAIGIAETTGVIGRYPDPIRPKLVWYDIPGAGTLRIENSQYFNKQGLYVFDAIIVVFDNRFTSTDIAILRDCARWNIRSFIVRSKSDLQLQNLENGLKAAIDEKVADEDERQVRRGKVRSIALEGYVTETQRSVKENLLEAGLQDQKVYLVSSANVRSISKGEAKMDSATYLDEGDLINDILEATVDRRFPMGSQRSPPV</sequence>